<keyword evidence="1" id="KW-0067">ATP-binding</keyword>
<proteinExistence type="predicted"/>
<organism evidence="1 2">
    <name type="scientific">Candidatus Syntrophosphaera thermopropionivorans</name>
    <dbReference type="NCBI Taxonomy" id="2593015"/>
    <lineage>
        <taxon>Bacteria</taxon>
        <taxon>Pseudomonadati</taxon>
        <taxon>Candidatus Cloacimonadota</taxon>
        <taxon>Candidatus Cloacimonadia</taxon>
        <taxon>Candidatus Cloacimonadales</taxon>
        <taxon>Candidatus Cloacimonadaceae</taxon>
        <taxon>Candidatus Syntrophosphaera</taxon>
    </lineage>
</organism>
<dbReference type="EMBL" id="SMOG01000012">
    <property type="protein sequence ID" value="TDF72921.1"/>
    <property type="molecule type" value="Genomic_DNA"/>
</dbReference>
<comment type="caution">
    <text evidence="1">The sequence shown here is derived from an EMBL/GenBank/DDBJ whole genome shotgun (WGS) entry which is preliminary data.</text>
</comment>
<dbReference type="Proteomes" id="UP000294588">
    <property type="component" value="Unassembled WGS sequence"/>
</dbReference>
<accession>A0AC61QIX2</accession>
<gene>
    <name evidence="1" type="ORF">E0946_04625</name>
</gene>
<keyword evidence="1" id="KW-0547">Nucleotide-binding</keyword>
<keyword evidence="2" id="KW-1185">Reference proteome</keyword>
<name>A0AC61QIX2_9BACT</name>
<evidence type="ECO:0000313" key="1">
    <source>
        <dbReference type="EMBL" id="TDF72921.1"/>
    </source>
</evidence>
<evidence type="ECO:0000313" key="2">
    <source>
        <dbReference type="Proteomes" id="UP000294588"/>
    </source>
</evidence>
<sequence length="248" mass="28018">MIEVKNLYLRLNGQLILEDIDFVLEDGHNMIILGRSGAGKTVLIKTLMGFFPPDKGSVFVDGVDVYQDKDFHNSGLKHSFAMVFQNAALLDSFTVFQNVALSLYERGEMDLSEIRERVRKSLALVGLESAENKYPSELSGGMRKRVGIARALAYEPRYIIFDEPISGLDPITASEILYYITQIIEQGEVTTITITHDISNVHQLGDRVLFLEQGKQLYYGNLEGLYASQDPIIQKFLNLHNNKYNFNS</sequence>
<reference evidence="1" key="1">
    <citation type="submission" date="2019-03" db="EMBL/GenBank/DDBJ databases">
        <title>Candidatus Syntrophosphaera thermopropionivorans: a novel player in syntrophic propionate oxidation during anaerobic digestion.</title>
        <authorList>
            <person name="Dyksma S."/>
        </authorList>
    </citation>
    <scope>NUCLEOTIDE SEQUENCE</scope>
    <source>
        <strain evidence="1">W5</strain>
    </source>
</reference>
<protein>
    <submittedName>
        <fullName evidence="1">ATP-binding cassette domain-containing protein</fullName>
    </submittedName>
</protein>